<evidence type="ECO:0000313" key="2">
    <source>
        <dbReference type="Proteomes" id="UP000696485"/>
    </source>
</evidence>
<evidence type="ECO:0000313" key="1">
    <source>
        <dbReference type="EMBL" id="KAF9335820.1"/>
    </source>
</evidence>
<comment type="caution">
    <text evidence="1">The sequence shown here is derived from an EMBL/GenBank/DDBJ whole genome shotgun (WGS) entry which is preliminary data.</text>
</comment>
<sequence>MATKDSFLFDLAFNSSSEAQAPFATGGNPHLHHIAIEQLQAPRLENTDNHIETKSKDLFGAIEPHLQANKISKKVQSKL</sequence>
<keyword evidence="2" id="KW-1185">Reference proteome</keyword>
<gene>
    <name evidence="1" type="ORF">BG006_010535</name>
</gene>
<name>A0A9P5VPF0_9FUNG</name>
<dbReference type="EMBL" id="JAAAUY010000084">
    <property type="protein sequence ID" value="KAF9335820.1"/>
    <property type="molecule type" value="Genomic_DNA"/>
</dbReference>
<dbReference type="AlphaFoldDB" id="A0A9P5VPF0"/>
<accession>A0A9P5VPF0</accession>
<protein>
    <submittedName>
        <fullName evidence="1">Uncharacterized protein</fullName>
    </submittedName>
</protein>
<organism evidence="1 2">
    <name type="scientific">Podila minutissima</name>
    <dbReference type="NCBI Taxonomy" id="64525"/>
    <lineage>
        <taxon>Eukaryota</taxon>
        <taxon>Fungi</taxon>
        <taxon>Fungi incertae sedis</taxon>
        <taxon>Mucoromycota</taxon>
        <taxon>Mortierellomycotina</taxon>
        <taxon>Mortierellomycetes</taxon>
        <taxon>Mortierellales</taxon>
        <taxon>Mortierellaceae</taxon>
        <taxon>Podila</taxon>
    </lineage>
</organism>
<reference evidence="1" key="1">
    <citation type="journal article" date="2020" name="Fungal Divers.">
        <title>Resolving the Mortierellaceae phylogeny through synthesis of multi-gene phylogenetics and phylogenomics.</title>
        <authorList>
            <person name="Vandepol N."/>
            <person name="Liber J."/>
            <person name="Desiro A."/>
            <person name="Na H."/>
            <person name="Kennedy M."/>
            <person name="Barry K."/>
            <person name="Grigoriev I.V."/>
            <person name="Miller A.N."/>
            <person name="O'Donnell K."/>
            <person name="Stajich J.E."/>
            <person name="Bonito G."/>
        </authorList>
    </citation>
    <scope>NUCLEOTIDE SEQUENCE</scope>
    <source>
        <strain evidence="1">NVP1</strain>
    </source>
</reference>
<dbReference type="Proteomes" id="UP000696485">
    <property type="component" value="Unassembled WGS sequence"/>
</dbReference>
<proteinExistence type="predicted"/>